<name>A0A1Z5IKV1_9LACO</name>
<gene>
    <name evidence="1" type="ORF">IWT126_02478</name>
</gene>
<dbReference type="AlphaFoldDB" id="A0A1Z5IKV1"/>
<accession>A0A1Z5IKV1</accession>
<organism evidence="1 2">
    <name type="scientific">Secundilactobacillus silagei JCM 19001</name>
    <dbReference type="NCBI Taxonomy" id="1302250"/>
    <lineage>
        <taxon>Bacteria</taxon>
        <taxon>Bacillati</taxon>
        <taxon>Bacillota</taxon>
        <taxon>Bacilli</taxon>
        <taxon>Lactobacillales</taxon>
        <taxon>Lactobacillaceae</taxon>
        <taxon>Secundilactobacillus</taxon>
    </lineage>
</organism>
<reference evidence="1 2" key="1">
    <citation type="submission" date="2015-11" db="EMBL/GenBank/DDBJ databases">
        <title>Draft genome sequences of new species of the genus Lactobacillus isolated from orchardgrass silage.</title>
        <authorList>
            <person name="Tohno M."/>
            <person name="Tanizawa Y."/>
            <person name="Arita M."/>
        </authorList>
    </citation>
    <scope>NUCLEOTIDE SEQUENCE [LARGE SCALE GENOMIC DNA]</scope>
    <source>
        <strain evidence="1 2">IWT126</strain>
    </source>
</reference>
<dbReference type="EMBL" id="BCMG01000028">
    <property type="protein sequence ID" value="GAX02405.1"/>
    <property type="molecule type" value="Genomic_DNA"/>
</dbReference>
<evidence type="ECO:0000313" key="1">
    <source>
        <dbReference type="EMBL" id="GAX02405.1"/>
    </source>
</evidence>
<evidence type="ECO:0000313" key="2">
    <source>
        <dbReference type="Proteomes" id="UP000198402"/>
    </source>
</evidence>
<protein>
    <submittedName>
        <fullName evidence="1">Uncharacterized protein</fullName>
    </submittedName>
</protein>
<keyword evidence="2" id="KW-1185">Reference proteome</keyword>
<sequence>MPVVGELIQFQFGCFTVGGPMNLFKVTDHGLAVFYANFVHQIPPNMNQATLSFGFREMPIQAFIQTN</sequence>
<dbReference type="Proteomes" id="UP000198402">
    <property type="component" value="Unassembled WGS sequence"/>
</dbReference>
<comment type="caution">
    <text evidence="1">The sequence shown here is derived from an EMBL/GenBank/DDBJ whole genome shotgun (WGS) entry which is preliminary data.</text>
</comment>
<proteinExistence type="predicted"/>